<dbReference type="HOGENOM" id="CLU_2449413_0_0_9"/>
<dbReference type="KEGG" id="cad:Curi_c15080"/>
<dbReference type="eggNOG" id="ENOG503285Z">
    <property type="taxonomic scope" value="Bacteria"/>
</dbReference>
<evidence type="ECO:0000256" key="1">
    <source>
        <dbReference type="SAM" id="Phobius"/>
    </source>
</evidence>
<keyword evidence="1" id="KW-0472">Membrane</keyword>
<gene>
    <name evidence="2" type="ordered locus">Curi_c15080</name>
</gene>
<accession>K0B0D2</accession>
<dbReference type="Proteomes" id="UP000006094">
    <property type="component" value="Chromosome"/>
</dbReference>
<reference evidence="2 3" key="1">
    <citation type="journal article" date="2012" name="PLoS ONE">
        <title>The purine-utilizing bacterium Clostridium acidurici 9a: a genome-guided metabolic reconsideration.</title>
        <authorList>
            <person name="Hartwich K."/>
            <person name="Poehlein A."/>
            <person name="Daniel R."/>
        </authorList>
    </citation>
    <scope>NUCLEOTIDE SEQUENCE [LARGE SCALE GENOMIC DNA]</scope>
    <source>
        <strain evidence="3">ATCC 7906 / DSM 604 / BCRC 14475 / CIP 104303 / KCTC 5404 / NCIMB 10678 / 9a</strain>
    </source>
</reference>
<feature type="transmembrane region" description="Helical" evidence="1">
    <location>
        <begin position="6"/>
        <end position="24"/>
    </location>
</feature>
<evidence type="ECO:0000313" key="2">
    <source>
        <dbReference type="EMBL" id="AFS78517.1"/>
    </source>
</evidence>
<dbReference type="STRING" id="1128398.Curi_c15080"/>
<organism evidence="2 3">
    <name type="scientific">Gottschalkia acidurici (strain ATCC 7906 / DSM 604 / BCRC 14475 / CIP 104303 / KCTC 5404 / NCIMB 10678 / 9a)</name>
    <name type="common">Clostridium acidurici</name>
    <dbReference type="NCBI Taxonomy" id="1128398"/>
    <lineage>
        <taxon>Bacteria</taxon>
        <taxon>Bacillati</taxon>
        <taxon>Bacillota</taxon>
        <taxon>Tissierellia</taxon>
        <taxon>Tissierellales</taxon>
        <taxon>Gottschalkiaceae</taxon>
        <taxon>Gottschalkia</taxon>
    </lineage>
</organism>
<keyword evidence="1" id="KW-1133">Transmembrane helix</keyword>
<keyword evidence="1" id="KW-0812">Transmembrane</keyword>
<sequence>MDITNMVATLGFPIVACVGLGLFINKIITKAMDSTEERESRILTELSKVNDTNDNLVQTNEEIVKTNSILVQEIRTEMSGIGNKLDNLKDEMRRK</sequence>
<evidence type="ECO:0000313" key="3">
    <source>
        <dbReference type="Proteomes" id="UP000006094"/>
    </source>
</evidence>
<dbReference type="AlphaFoldDB" id="K0B0D2"/>
<dbReference type="OrthoDB" id="1937822at2"/>
<dbReference type="RefSeq" id="WP_014967653.1">
    <property type="nucleotide sequence ID" value="NC_018664.1"/>
</dbReference>
<name>K0B0D2_GOTA9</name>
<protein>
    <submittedName>
        <fullName evidence="2">Membrane protein</fullName>
    </submittedName>
</protein>
<keyword evidence="3" id="KW-1185">Reference proteome</keyword>
<dbReference type="EMBL" id="CP003326">
    <property type="protein sequence ID" value="AFS78517.1"/>
    <property type="molecule type" value="Genomic_DNA"/>
</dbReference>
<proteinExistence type="predicted"/>